<dbReference type="NCBIfam" id="NF009466">
    <property type="entry name" value="PRK12826.1-2"/>
    <property type="match status" value="1"/>
</dbReference>
<dbReference type="Gene3D" id="3.40.50.720">
    <property type="entry name" value="NAD(P)-binding Rossmann-like Domain"/>
    <property type="match status" value="1"/>
</dbReference>
<dbReference type="EMBL" id="JXBL01000001">
    <property type="protein sequence ID" value="KIE41159.1"/>
    <property type="molecule type" value="Genomic_DNA"/>
</dbReference>
<dbReference type="InterPro" id="IPR020904">
    <property type="entry name" value="Sc_DH/Rdtase_CS"/>
</dbReference>
<evidence type="ECO:0000259" key="3">
    <source>
        <dbReference type="SMART" id="SM00822"/>
    </source>
</evidence>
<dbReference type="Pfam" id="PF13561">
    <property type="entry name" value="adh_short_C2"/>
    <property type="match status" value="1"/>
</dbReference>
<dbReference type="PROSITE" id="PS00061">
    <property type="entry name" value="ADH_SHORT"/>
    <property type="match status" value="1"/>
</dbReference>
<organism evidence="4 5">
    <name type="scientific">Geobacter soli</name>
    <dbReference type="NCBI Taxonomy" id="1510391"/>
    <lineage>
        <taxon>Bacteria</taxon>
        <taxon>Pseudomonadati</taxon>
        <taxon>Thermodesulfobacteriota</taxon>
        <taxon>Desulfuromonadia</taxon>
        <taxon>Geobacterales</taxon>
        <taxon>Geobacteraceae</taxon>
        <taxon>Geobacter</taxon>
    </lineage>
</organism>
<dbReference type="RefSeq" id="WP_039642659.1">
    <property type="nucleotide sequence ID" value="NZ_JXBL01000001.1"/>
</dbReference>
<dbReference type="PANTHER" id="PTHR42879">
    <property type="entry name" value="3-OXOACYL-(ACYL-CARRIER-PROTEIN) REDUCTASE"/>
    <property type="match status" value="1"/>
</dbReference>
<evidence type="ECO:0000256" key="2">
    <source>
        <dbReference type="ARBA" id="ARBA00023002"/>
    </source>
</evidence>
<reference evidence="4 5" key="1">
    <citation type="submission" date="2015-01" db="EMBL/GenBank/DDBJ databases">
        <title>Genome sequence of the anaerobic bacterium Geobacter soli GSS01, a dissimilatory Fe(III) reducer from soil.</title>
        <authorList>
            <person name="Yang G."/>
            <person name="Zhou S."/>
        </authorList>
    </citation>
    <scope>NUCLEOTIDE SEQUENCE [LARGE SCALE GENOMIC DNA]</scope>
    <source>
        <strain evidence="4 5">GSS01</strain>
    </source>
</reference>
<keyword evidence="5" id="KW-1185">Reference proteome</keyword>
<dbReference type="InterPro" id="IPR057326">
    <property type="entry name" value="KR_dom"/>
</dbReference>
<dbReference type="AlphaFoldDB" id="A0A0C1TK17"/>
<sequence>MEFKDSIVVVTGGTRGIGRAISLHFARQGAQVTAAYRADEEAARTLEAEAAGLPGSIATIRADVSTAEGAMAAIDAASRESGTLHVLVNNAGIIRDGYLAMMAEDDWDAVMRANLSPLFHCCKWGVRKMLTRRRGAIINLSSVSAFAGTAGQTNYAATKGAAVSFTKSLAREVGPLGIRVNAVAPGLIETEMIAGMKREMVDRIVEGSILGRTGRPEEVAEAVAFLASDRASYITGQCLVVDGGIL</sequence>
<dbReference type="GO" id="GO:0016491">
    <property type="term" value="F:oxidoreductase activity"/>
    <property type="evidence" value="ECO:0007669"/>
    <property type="project" value="UniProtKB-KW"/>
</dbReference>
<dbReference type="InterPro" id="IPR050259">
    <property type="entry name" value="SDR"/>
</dbReference>
<dbReference type="InterPro" id="IPR002347">
    <property type="entry name" value="SDR_fam"/>
</dbReference>
<evidence type="ECO:0000256" key="1">
    <source>
        <dbReference type="ARBA" id="ARBA00006484"/>
    </source>
</evidence>
<dbReference type="SUPFAM" id="SSF51735">
    <property type="entry name" value="NAD(P)-binding Rossmann-fold domains"/>
    <property type="match status" value="1"/>
</dbReference>
<name>A0A0C1TK17_9BACT</name>
<feature type="domain" description="Ketoreductase" evidence="3">
    <location>
        <begin position="6"/>
        <end position="186"/>
    </location>
</feature>
<dbReference type="SMART" id="SM00822">
    <property type="entry name" value="PKS_KR"/>
    <property type="match status" value="1"/>
</dbReference>
<dbReference type="PRINTS" id="PR00081">
    <property type="entry name" value="GDHRDH"/>
</dbReference>
<keyword evidence="2" id="KW-0560">Oxidoreductase</keyword>
<dbReference type="InterPro" id="IPR036291">
    <property type="entry name" value="NAD(P)-bd_dom_sf"/>
</dbReference>
<evidence type="ECO:0000313" key="4">
    <source>
        <dbReference type="EMBL" id="KIE41159.1"/>
    </source>
</evidence>
<dbReference type="Proteomes" id="UP000031433">
    <property type="component" value="Unassembled WGS sequence"/>
</dbReference>
<dbReference type="FunFam" id="3.40.50.720:FF:000173">
    <property type="entry name" value="3-oxoacyl-[acyl-carrier protein] reductase"/>
    <property type="match status" value="1"/>
</dbReference>
<dbReference type="GO" id="GO:0032787">
    <property type="term" value="P:monocarboxylic acid metabolic process"/>
    <property type="evidence" value="ECO:0007669"/>
    <property type="project" value="UniProtKB-ARBA"/>
</dbReference>
<protein>
    <submittedName>
        <fullName evidence="4">3-oxoacyl-ACP reductase</fullName>
    </submittedName>
</protein>
<dbReference type="PRINTS" id="PR00080">
    <property type="entry name" value="SDRFAMILY"/>
</dbReference>
<evidence type="ECO:0000313" key="5">
    <source>
        <dbReference type="Proteomes" id="UP000031433"/>
    </source>
</evidence>
<comment type="caution">
    <text evidence="4">The sequence shown here is derived from an EMBL/GenBank/DDBJ whole genome shotgun (WGS) entry which is preliminary data.</text>
</comment>
<gene>
    <name evidence="4" type="ORF">SE37_00170</name>
</gene>
<comment type="similarity">
    <text evidence="1">Belongs to the short-chain dehydrogenases/reductases (SDR) family.</text>
</comment>
<proteinExistence type="inferred from homology"/>
<dbReference type="NCBIfam" id="NF005559">
    <property type="entry name" value="PRK07231.1"/>
    <property type="match status" value="1"/>
</dbReference>
<accession>A0A0C1TK17</accession>
<dbReference type="PANTHER" id="PTHR42879:SF2">
    <property type="entry name" value="3-OXOACYL-[ACYL-CARRIER-PROTEIN] REDUCTASE FABG"/>
    <property type="match status" value="1"/>
</dbReference>